<evidence type="ECO:0000256" key="5">
    <source>
        <dbReference type="PROSITE-ProRule" id="PRU00169"/>
    </source>
</evidence>
<dbReference type="FunFam" id="3.30.565.10:FF:000010">
    <property type="entry name" value="Sensor histidine kinase RcsC"/>
    <property type="match status" value="1"/>
</dbReference>
<dbReference type="AlphaFoldDB" id="A0A6N8FE93"/>
<feature type="signal peptide" evidence="7">
    <location>
        <begin position="1"/>
        <end position="18"/>
    </location>
</feature>
<dbReference type="Proteomes" id="UP000439994">
    <property type="component" value="Unassembled WGS sequence"/>
</dbReference>
<dbReference type="InterPro" id="IPR011006">
    <property type="entry name" value="CheY-like_superfamily"/>
</dbReference>
<feature type="chain" id="PRO_5027043781" description="histidine kinase" evidence="7">
    <location>
        <begin position="19"/>
        <end position="766"/>
    </location>
</feature>
<evidence type="ECO:0000256" key="1">
    <source>
        <dbReference type="ARBA" id="ARBA00000085"/>
    </source>
</evidence>
<gene>
    <name evidence="10" type="ORF">GNP35_11160</name>
</gene>
<dbReference type="InterPro" id="IPR003594">
    <property type="entry name" value="HATPase_dom"/>
</dbReference>
<keyword evidence="3 5" id="KW-0597">Phosphoprotein</keyword>
<evidence type="ECO:0000256" key="2">
    <source>
        <dbReference type="ARBA" id="ARBA00012438"/>
    </source>
</evidence>
<dbReference type="SUPFAM" id="SSF53850">
    <property type="entry name" value="Periplasmic binding protein-like II"/>
    <property type="match status" value="1"/>
</dbReference>
<feature type="domain" description="Response regulatory" evidence="9">
    <location>
        <begin position="648"/>
        <end position="762"/>
    </location>
</feature>
<dbReference type="OrthoDB" id="9810730at2"/>
<dbReference type="Gene3D" id="3.40.190.10">
    <property type="entry name" value="Periplasmic binding protein-like II"/>
    <property type="match status" value="2"/>
</dbReference>
<dbReference type="EMBL" id="WOCD01000005">
    <property type="protein sequence ID" value="MUH72992.1"/>
    <property type="molecule type" value="Genomic_DNA"/>
</dbReference>
<dbReference type="InterPro" id="IPR004358">
    <property type="entry name" value="Sig_transdc_His_kin-like_C"/>
</dbReference>
<evidence type="ECO:0000259" key="8">
    <source>
        <dbReference type="PROSITE" id="PS50109"/>
    </source>
</evidence>
<dbReference type="InterPro" id="IPR001789">
    <property type="entry name" value="Sig_transdc_resp-reg_receiver"/>
</dbReference>
<dbReference type="InterPro" id="IPR005467">
    <property type="entry name" value="His_kinase_dom"/>
</dbReference>
<evidence type="ECO:0000256" key="6">
    <source>
        <dbReference type="SAM" id="Phobius"/>
    </source>
</evidence>
<dbReference type="Gene3D" id="1.10.287.130">
    <property type="match status" value="1"/>
</dbReference>
<keyword evidence="6" id="KW-1133">Transmembrane helix</keyword>
<accession>A0A6N8FE93</accession>
<dbReference type="Pfam" id="PF02518">
    <property type="entry name" value="HATPase_c"/>
    <property type="match status" value="1"/>
</dbReference>
<keyword evidence="6" id="KW-0812">Transmembrane</keyword>
<evidence type="ECO:0000313" key="10">
    <source>
        <dbReference type="EMBL" id="MUH72992.1"/>
    </source>
</evidence>
<evidence type="ECO:0000313" key="11">
    <source>
        <dbReference type="Proteomes" id="UP000439994"/>
    </source>
</evidence>
<feature type="modified residue" description="4-aspartylphosphate" evidence="5">
    <location>
        <position position="697"/>
    </location>
</feature>
<dbReference type="EC" id="2.7.13.3" evidence="2"/>
<dbReference type="Pfam" id="PF00072">
    <property type="entry name" value="Response_reg"/>
    <property type="match status" value="1"/>
</dbReference>
<dbReference type="PROSITE" id="PS50110">
    <property type="entry name" value="RESPONSE_REGULATORY"/>
    <property type="match status" value="1"/>
</dbReference>
<organism evidence="10 11">
    <name type="scientific">Psychrosphaera haliotis</name>
    <dbReference type="NCBI Taxonomy" id="555083"/>
    <lineage>
        <taxon>Bacteria</taxon>
        <taxon>Pseudomonadati</taxon>
        <taxon>Pseudomonadota</taxon>
        <taxon>Gammaproteobacteria</taxon>
        <taxon>Alteromonadales</taxon>
        <taxon>Pseudoalteromonadaceae</taxon>
        <taxon>Psychrosphaera</taxon>
    </lineage>
</organism>
<dbReference type="PANTHER" id="PTHR45339:SF1">
    <property type="entry name" value="HYBRID SIGNAL TRANSDUCTION HISTIDINE KINASE J"/>
    <property type="match status" value="1"/>
</dbReference>
<dbReference type="InterPro" id="IPR036097">
    <property type="entry name" value="HisK_dim/P_sf"/>
</dbReference>
<dbReference type="CDD" id="cd00082">
    <property type="entry name" value="HisKA"/>
    <property type="match status" value="1"/>
</dbReference>
<dbReference type="InterPro" id="IPR015168">
    <property type="entry name" value="SsuA/THI5"/>
</dbReference>
<dbReference type="PROSITE" id="PS50109">
    <property type="entry name" value="HIS_KIN"/>
    <property type="match status" value="1"/>
</dbReference>
<dbReference type="InterPro" id="IPR036890">
    <property type="entry name" value="HATPase_C_sf"/>
</dbReference>
<dbReference type="SMART" id="SM00387">
    <property type="entry name" value="HATPase_c"/>
    <property type="match status" value="1"/>
</dbReference>
<dbReference type="SUPFAM" id="SSF47384">
    <property type="entry name" value="Homodimeric domain of signal transducing histidine kinase"/>
    <property type="match status" value="1"/>
</dbReference>
<evidence type="ECO:0000256" key="7">
    <source>
        <dbReference type="SAM" id="SignalP"/>
    </source>
</evidence>
<feature type="domain" description="Histidine kinase" evidence="8">
    <location>
        <begin position="403"/>
        <end position="623"/>
    </location>
</feature>
<dbReference type="PRINTS" id="PR00344">
    <property type="entry name" value="BCTRLSENSOR"/>
</dbReference>
<feature type="transmembrane region" description="Helical" evidence="6">
    <location>
        <begin position="326"/>
        <end position="346"/>
    </location>
</feature>
<dbReference type="SMART" id="SM00448">
    <property type="entry name" value="REC"/>
    <property type="match status" value="1"/>
</dbReference>
<keyword evidence="7" id="KW-0732">Signal</keyword>
<dbReference type="SUPFAM" id="SSF52172">
    <property type="entry name" value="CheY-like"/>
    <property type="match status" value="1"/>
</dbReference>
<keyword evidence="4" id="KW-0902">Two-component regulatory system</keyword>
<reference evidence="10 11" key="1">
    <citation type="submission" date="2019-11" db="EMBL/GenBank/DDBJ databases">
        <title>P. haliotis isolates from Z. marina roots.</title>
        <authorList>
            <person name="Cohen M."/>
            <person name="Jospin G."/>
            <person name="Eisen J.A."/>
            <person name="Coil D.A."/>
        </authorList>
    </citation>
    <scope>NUCLEOTIDE SEQUENCE [LARGE SCALE GENOMIC DNA]</scope>
    <source>
        <strain evidence="10 11">UCD-MCMsp1aY</strain>
    </source>
</reference>
<dbReference type="CDD" id="cd16922">
    <property type="entry name" value="HATPase_EvgS-ArcB-TorS-like"/>
    <property type="match status" value="1"/>
</dbReference>
<dbReference type="InterPro" id="IPR003661">
    <property type="entry name" value="HisK_dim/P_dom"/>
</dbReference>
<name>A0A6N8FE93_9GAMM</name>
<keyword evidence="11" id="KW-1185">Reference proteome</keyword>
<dbReference type="Gene3D" id="3.40.50.2300">
    <property type="match status" value="1"/>
</dbReference>
<dbReference type="PANTHER" id="PTHR45339">
    <property type="entry name" value="HYBRID SIGNAL TRANSDUCTION HISTIDINE KINASE J"/>
    <property type="match status" value="1"/>
</dbReference>
<evidence type="ECO:0000256" key="3">
    <source>
        <dbReference type="ARBA" id="ARBA00022553"/>
    </source>
</evidence>
<comment type="caution">
    <text evidence="10">The sequence shown here is derived from an EMBL/GenBank/DDBJ whole genome shotgun (WGS) entry which is preliminary data.</text>
</comment>
<evidence type="ECO:0000256" key="4">
    <source>
        <dbReference type="ARBA" id="ARBA00023012"/>
    </source>
</evidence>
<dbReference type="SUPFAM" id="SSF55874">
    <property type="entry name" value="ATPase domain of HSP90 chaperone/DNA topoisomerase II/histidine kinase"/>
    <property type="match status" value="1"/>
</dbReference>
<dbReference type="RefSeq" id="WP_155696193.1">
    <property type="nucleotide sequence ID" value="NZ_WOCD01000005.1"/>
</dbReference>
<evidence type="ECO:0000259" key="9">
    <source>
        <dbReference type="PROSITE" id="PS50110"/>
    </source>
</evidence>
<sequence length="766" mass="85716">MRSIYFLLLLISTFTSFSAMPRALEPVSLQLKWMHQFQFAGYYVALEKGYFTDAGFDVTILERNVKTSPVDDVLEGRADFGIADSSVVLQRLLKKKIVIASTIFQSSPLVLMSLKENDIKSPYDLVGKRIMYQRSVDDASIQAMLQLFNIGDSEYTAVPHSFNNWALVDDQADVMSAYTSNQPHLYDLAGYNVNVLDPSSYGIDFYGDLIFTSQSRVERDLESVQRFVDAARKGWQDAVSNPNEAIDIILSNYAPKSERKKLELEARSTQNLIKESFVPLGTMYPERFQKIANSYKGLKMAPSDSSINGLLLTDYIEKPYKITTNVVLAIALVTSLVLVFLGYQLIFNRRLKTMVKDKTIALELSNDYLTHNLELLKEKNELLDKSKQEAEVATAAKSAFLANMSHEVRTPMNGILGTLQLIAMEPLTSNVKQLTDQALISTESLLTIINDILDFSKIEAGKLALEEIPFSFQNIVQQVVSFQMALAKDKGIALVVEVDEGFHDFWQGDSTRVLQILTNIVSNAVKFTNQGSVIIKIYSEDEHNQSQLCFSVADTGIGMDAEAVSKLFHRFEQADSSTTRSFGGTGLGMAITDMLISQMTGSVRVTSEVDKGSCFTVSLPLKKSESETQQENQNSSDKIDVPDFTSKRILIAEDNKVNQILFRAIMVKTNCDFDIVDNGQIAVEHILKNKYDLVLMDIQMPVLDGVSACEIIKKDFSVLPVIAISANIMVDDIEEYKQAGFDEFIGKPINIKEMYETLNRFLSKPE</sequence>
<dbReference type="SMART" id="SM00388">
    <property type="entry name" value="HisKA"/>
    <property type="match status" value="1"/>
</dbReference>
<dbReference type="Pfam" id="PF00512">
    <property type="entry name" value="HisKA"/>
    <property type="match status" value="1"/>
</dbReference>
<keyword evidence="6" id="KW-0472">Membrane</keyword>
<dbReference type="GO" id="GO:0000155">
    <property type="term" value="F:phosphorelay sensor kinase activity"/>
    <property type="evidence" value="ECO:0007669"/>
    <property type="project" value="InterPro"/>
</dbReference>
<protein>
    <recommendedName>
        <fullName evidence="2">histidine kinase</fullName>
        <ecNumber evidence="2">2.7.13.3</ecNumber>
    </recommendedName>
</protein>
<comment type="catalytic activity">
    <reaction evidence="1">
        <text>ATP + protein L-histidine = ADP + protein N-phospho-L-histidine.</text>
        <dbReference type="EC" id="2.7.13.3"/>
    </reaction>
</comment>
<dbReference type="CDD" id="cd17546">
    <property type="entry name" value="REC_hyHK_CKI1_RcsC-like"/>
    <property type="match status" value="1"/>
</dbReference>
<dbReference type="Gene3D" id="3.30.565.10">
    <property type="entry name" value="Histidine kinase-like ATPase, C-terminal domain"/>
    <property type="match status" value="1"/>
</dbReference>
<dbReference type="Pfam" id="PF09084">
    <property type="entry name" value="NMT1"/>
    <property type="match status" value="1"/>
</dbReference>
<proteinExistence type="predicted"/>